<feature type="region of interest" description="Disordered" evidence="1">
    <location>
        <begin position="35"/>
        <end position="102"/>
    </location>
</feature>
<evidence type="ECO:0000256" key="1">
    <source>
        <dbReference type="SAM" id="MobiDB-lite"/>
    </source>
</evidence>
<gene>
    <name evidence="2" type="ORF">IAB63_05240</name>
</gene>
<evidence type="ECO:0000313" key="2">
    <source>
        <dbReference type="EMBL" id="HIU02637.1"/>
    </source>
</evidence>
<protein>
    <submittedName>
        <fullName evidence="2">Uncharacterized protein</fullName>
    </submittedName>
</protein>
<comment type="caution">
    <text evidence="2">The sequence shown here is derived from an EMBL/GenBank/DDBJ whole genome shotgun (WGS) entry which is preliminary data.</text>
</comment>
<reference evidence="2" key="1">
    <citation type="submission" date="2020-10" db="EMBL/GenBank/DDBJ databases">
        <authorList>
            <person name="Gilroy R."/>
        </authorList>
    </citation>
    <scope>NUCLEOTIDE SEQUENCE</scope>
    <source>
        <strain evidence="2">CHK187-14744</strain>
    </source>
</reference>
<sequence>MKISKFFKFVAKTVTVAVAIGSIAYIVKDIIDKKSSDNFDDTWDEDFEDDFDDMFEDDEEDTASNREYVKVNPSKMASDSSETDTAKDADAKEDTNDTETTN</sequence>
<dbReference type="Proteomes" id="UP000824164">
    <property type="component" value="Unassembled WGS sequence"/>
</dbReference>
<dbReference type="EMBL" id="DVLT01000037">
    <property type="protein sequence ID" value="HIU02637.1"/>
    <property type="molecule type" value="Genomic_DNA"/>
</dbReference>
<dbReference type="AlphaFoldDB" id="A0A9D1HI58"/>
<reference evidence="2" key="2">
    <citation type="journal article" date="2021" name="PeerJ">
        <title>Extensive microbial diversity within the chicken gut microbiome revealed by metagenomics and culture.</title>
        <authorList>
            <person name="Gilroy R."/>
            <person name="Ravi A."/>
            <person name="Getino M."/>
            <person name="Pursley I."/>
            <person name="Horton D.L."/>
            <person name="Alikhan N.F."/>
            <person name="Baker D."/>
            <person name="Gharbi K."/>
            <person name="Hall N."/>
            <person name="Watson M."/>
            <person name="Adriaenssens E.M."/>
            <person name="Foster-Nyarko E."/>
            <person name="Jarju S."/>
            <person name="Secka A."/>
            <person name="Antonio M."/>
            <person name="Oren A."/>
            <person name="Chaudhuri R.R."/>
            <person name="La Ragione R."/>
            <person name="Hildebrand F."/>
            <person name="Pallen M.J."/>
        </authorList>
    </citation>
    <scope>NUCLEOTIDE SEQUENCE</scope>
    <source>
        <strain evidence="2">CHK187-14744</strain>
    </source>
</reference>
<proteinExistence type="predicted"/>
<feature type="compositionally biased region" description="Acidic residues" evidence="1">
    <location>
        <begin position="38"/>
        <end position="62"/>
    </location>
</feature>
<organism evidence="2 3">
    <name type="scientific">Candidatus Onthocola gallistercoris</name>
    <dbReference type="NCBI Taxonomy" id="2840876"/>
    <lineage>
        <taxon>Bacteria</taxon>
        <taxon>Bacillati</taxon>
        <taxon>Bacillota</taxon>
        <taxon>Bacilli</taxon>
        <taxon>Candidatus Onthocola</taxon>
    </lineage>
</organism>
<evidence type="ECO:0000313" key="3">
    <source>
        <dbReference type="Proteomes" id="UP000824164"/>
    </source>
</evidence>
<name>A0A9D1HI58_9FIRM</name>
<feature type="compositionally biased region" description="Basic and acidic residues" evidence="1">
    <location>
        <begin position="84"/>
        <end position="95"/>
    </location>
</feature>
<accession>A0A9D1HI58</accession>